<name>C3JXF1_CAEEL</name>
<evidence type="ECO:0000313" key="3">
    <source>
        <dbReference type="Proteomes" id="UP000001940"/>
    </source>
</evidence>
<feature type="region of interest" description="Disordered" evidence="1">
    <location>
        <begin position="47"/>
        <end position="67"/>
    </location>
</feature>
<dbReference type="STRING" id="6239.Y116F11B.17.1"/>
<gene>
    <name evidence="2" type="ORF">CELE_Y116F11B.17</name>
    <name evidence="2 4" type="ORF">Y116F11B.17</name>
</gene>
<sequence length="67" mass="7080">MSNPVPKINEEVFIDGTPLSPACPLCTHKMRGTPLPTDAIVKFGTPLPTDAANFGPDGTPLPTDETF</sequence>
<evidence type="ECO:0000313" key="2">
    <source>
        <dbReference type="EMBL" id="CAY39360.1"/>
    </source>
</evidence>
<proteinExistence type="predicted"/>
<dbReference type="PaxDb" id="6239-Y116F11B.17"/>
<dbReference type="RefSeq" id="NP_001256887.1">
    <property type="nucleotide sequence ID" value="NM_001269958.1"/>
</dbReference>
<accession>C3JXF1</accession>
<organism evidence="2 3">
    <name type="scientific">Caenorhabditis elegans</name>
    <dbReference type="NCBI Taxonomy" id="6239"/>
    <lineage>
        <taxon>Eukaryota</taxon>
        <taxon>Metazoa</taxon>
        <taxon>Ecdysozoa</taxon>
        <taxon>Nematoda</taxon>
        <taxon>Chromadorea</taxon>
        <taxon>Rhabditida</taxon>
        <taxon>Rhabditina</taxon>
        <taxon>Rhabditomorpha</taxon>
        <taxon>Rhabditoidea</taxon>
        <taxon>Rhabditidae</taxon>
        <taxon>Peloderinae</taxon>
        <taxon>Caenorhabditis</taxon>
    </lineage>
</organism>
<keyword evidence="3" id="KW-1185">Reference proteome</keyword>
<dbReference type="CTD" id="13218657"/>
<dbReference type="WormBase" id="Y116F11B.17">
    <property type="protein sequence ID" value="CE43694"/>
    <property type="gene ID" value="WBGene00189943"/>
</dbReference>
<dbReference type="KEGG" id="cel:CELE_Y116F11B.17"/>
<dbReference type="AGR" id="WB:WBGene00189943"/>
<dbReference type="EMBL" id="BX284605">
    <property type="protein sequence ID" value="CAY39360.1"/>
    <property type="molecule type" value="Genomic_DNA"/>
</dbReference>
<dbReference type="GeneID" id="13218657"/>
<dbReference type="AlphaFoldDB" id="C3JXF1"/>
<evidence type="ECO:0000313" key="4">
    <source>
        <dbReference type="WormBase" id="Y116F11B.17"/>
    </source>
</evidence>
<dbReference type="InParanoid" id="C3JXF1"/>
<dbReference type="Proteomes" id="UP000001940">
    <property type="component" value="Chromosome V"/>
</dbReference>
<protein>
    <submittedName>
        <fullName evidence="2">LITAF domain-containing protein</fullName>
    </submittedName>
</protein>
<dbReference type="Bgee" id="WBGene00189943">
    <property type="expression patterns" value="Expressed in adult organism and 1 other cell type or tissue"/>
</dbReference>
<reference evidence="2 3" key="1">
    <citation type="journal article" date="1998" name="Science">
        <title>Genome sequence of the nematode C. elegans: a platform for investigating biology.</title>
        <authorList>
            <consortium name="The C. elegans sequencing consortium"/>
            <person name="Sulson J.E."/>
            <person name="Waterston R."/>
        </authorList>
    </citation>
    <scope>NUCLEOTIDE SEQUENCE [LARGE SCALE GENOMIC DNA]</scope>
    <source>
        <strain evidence="2 3">Bristol N2</strain>
    </source>
</reference>
<evidence type="ECO:0000256" key="1">
    <source>
        <dbReference type="SAM" id="MobiDB-lite"/>
    </source>
</evidence>
<dbReference type="HOGENOM" id="CLU_2814751_0_0_1"/>